<protein>
    <submittedName>
        <fullName evidence="2">Uncharacterized protein</fullName>
    </submittedName>
</protein>
<evidence type="ECO:0000313" key="3">
    <source>
        <dbReference type="Proteomes" id="UP001281003"/>
    </source>
</evidence>
<accession>A0AAE0UC63</accession>
<dbReference type="AlphaFoldDB" id="A0AAE0UC63"/>
<proteinExistence type="predicted"/>
<reference evidence="2" key="2">
    <citation type="submission" date="2023-07" db="EMBL/GenBank/DDBJ databases">
        <authorList>
            <consortium name="Lawrence Berkeley National Laboratory"/>
            <person name="Haridas S."/>
            <person name="Hensen N."/>
            <person name="Bonometti L."/>
            <person name="Westerberg I."/>
            <person name="Brannstrom I.O."/>
            <person name="Guillou S."/>
            <person name="Cros-Aarteil S."/>
            <person name="Calhoun S."/>
            <person name="Kuo A."/>
            <person name="Mondo S."/>
            <person name="Pangilinan J."/>
            <person name="Riley R."/>
            <person name="LaButti K."/>
            <person name="Andreopoulos B."/>
            <person name="Lipzen A."/>
            <person name="Chen C."/>
            <person name="Yanf M."/>
            <person name="Daum C."/>
            <person name="Ng V."/>
            <person name="Clum A."/>
            <person name="Steindorff A."/>
            <person name="Ohm R."/>
            <person name="Martin F."/>
            <person name="Silar P."/>
            <person name="Natvig D."/>
            <person name="Lalanne C."/>
            <person name="Gautier V."/>
            <person name="Ament-velasquez S.L."/>
            <person name="Kruys A."/>
            <person name="Hutchinson M.I."/>
            <person name="Powell A.J."/>
            <person name="Barry K."/>
            <person name="Miller A.N."/>
            <person name="Grigoriev I.V."/>
            <person name="Debuchy R."/>
            <person name="Gladieux P."/>
            <person name="Thoren M.H."/>
            <person name="Johannesson H."/>
        </authorList>
    </citation>
    <scope>NUCLEOTIDE SEQUENCE</scope>
    <source>
        <strain evidence="2">FGSC 1904</strain>
    </source>
</reference>
<dbReference type="EMBL" id="JAUTDP010000006">
    <property type="protein sequence ID" value="KAK3398722.1"/>
    <property type="molecule type" value="Genomic_DNA"/>
</dbReference>
<keyword evidence="3" id="KW-1185">Reference proteome</keyword>
<feature type="region of interest" description="Disordered" evidence="1">
    <location>
        <begin position="282"/>
        <end position="313"/>
    </location>
</feature>
<comment type="caution">
    <text evidence="2">The sequence shown here is derived from an EMBL/GenBank/DDBJ whole genome shotgun (WGS) entry which is preliminary data.</text>
</comment>
<evidence type="ECO:0000256" key="1">
    <source>
        <dbReference type="SAM" id="MobiDB-lite"/>
    </source>
</evidence>
<dbReference type="Proteomes" id="UP001281003">
    <property type="component" value="Unassembled WGS sequence"/>
</dbReference>
<organism evidence="2 3">
    <name type="scientific">Sordaria brevicollis</name>
    <dbReference type="NCBI Taxonomy" id="83679"/>
    <lineage>
        <taxon>Eukaryota</taxon>
        <taxon>Fungi</taxon>
        <taxon>Dikarya</taxon>
        <taxon>Ascomycota</taxon>
        <taxon>Pezizomycotina</taxon>
        <taxon>Sordariomycetes</taxon>
        <taxon>Sordariomycetidae</taxon>
        <taxon>Sordariales</taxon>
        <taxon>Sordariaceae</taxon>
        <taxon>Sordaria</taxon>
    </lineage>
</organism>
<evidence type="ECO:0000313" key="2">
    <source>
        <dbReference type="EMBL" id="KAK3398722.1"/>
    </source>
</evidence>
<feature type="region of interest" description="Disordered" evidence="1">
    <location>
        <begin position="115"/>
        <end position="146"/>
    </location>
</feature>
<feature type="compositionally biased region" description="Basic and acidic residues" evidence="1">
    <location>
        <begin position="126"/>
        <end position="146"/>
    </location>
</feature>
<name>A0AAE0UC63_SORBR</name>
<sequence length="351" mass="40102">MGTNPPAGSLRSKYPIHDPQWRKDHMQEPYDMHPRIGVPMIGHSFNAGKWPAYDVPAHPDQVGANWYTQGPRFGWHFDNINTKPEPSRHPTNAGLTSVHVSDEVVNLDQLGFQIPDEDAQGPAMSRAHDHTIDREEAGPSKADRKLEKRKESLKEWTNTFFAEKAAEHEELIRKRESEYTERFQAREEQFTKRIIDLENTLAARVDDYIEDRLDASMNDRFNGLVKERVEKIIDKRAEASITKRVQGEQAKVRVGSKNPTIGVVEPVVKQEEDVRAVANVPEGNRHTKKRANMTAANDNQPEPKKRRTADRATQTLSEQLNRHITHEIAEAMRLEKPNIVFHGSKLPRACI</sequence>
<gene>
    <name evidence="2" type="ORF">B0T20DRAFT_479471</name>
</gene>
<reference evidence="2" key="1">
    <citation type="journal article" date="2023" name="Mol. Phylogenet. Evol.">
        <title>Genome-scale phylogeny and comparative genomics of the fungal order Sordariales.</title>
        <authorList>
            <person name="Hensen N."/>
            <person name="Bonometti L."/>
            <person name="Westerberg I."/>
            <person name="Brannstrom I.O."/>
            <person name="Guillou S."/>
            <person name="Cros-Aarteil S."/>
            <person name="Calhoun S."/>
            <person name="Haridas S."/>
            <person name="Kuo A."/>
            <person name="Mondo S."/>
            <person name="Pangilinan J."/>
            <person name="Riley R."/>
            <person name="LaButti K."/>
            <person name="Andreopoulos B."/>
            <person name="Lipzen A."/>
            <person name="Chen C."/>
            <person name="Yan M."/>
            <person name="Daum C."/>
            <person name="Ng V."/>
            <person name="Clum A."/>
            <person name="Steindorff A."/>
            <person name="Ohm R.A."/>
            <person name="Martin F."/>
            <person name="Silar P."/>
            <person name="Natvig D.O."/>
            <person name="Lalanne C."/>
            <person name="Gautier V."/>
            <person name="Ament-Velasquez S.L."/>
            <person name="Kruys A."/>
            <person name="Hutchinson M.I."/>
            <person name="Powell A.J."/>
            <person name="Barry K."/>
            <person name="Miller A.N."/>
            <person name="Grigoriev I.V."/>
            <person name="Debuchy R."/>
            <person name="Gladieux P."/>
            <person name="Hiltunen Thoren M."/>
            <person name="Johannesson H."/>
        </authorList>
    </citation>
    <scope>NUCLEOTIDE SEQUENCE</scope>
    <source>
        <strain evidence="2">FGSC 1904</strain>
    </source>
</reference>